<comment type="caution">
    <text evidence="1">The sequence shown here is derived from an EMBL/GenBank/DDBJ whole genome shotgun (WGS) entry which is preliminary data.</text>
</comment>
<reference evidence="1" key="1">
    <citation type="submission" date="2018-05" db="EMBL/GenBank/DDBJ databases">
        <title>Draft genome of Mucuna pruriens seed.</title>
        <authorList>
            <person name="Nnadi N.E."/>
            <person name="Vos R."/>
            <person name="Hasami M.H."/>
            <person name="Devisetty U.K."/>
            <person name="Aguiy J.C."/>
        </authorList>
    </citation>
    <scope>NUCLEOTIDE SEQUENCE [LARGE SCALE GENOMIC DNA]</scope>
    <source>
        <strain evidence="1">JCA_2017</strain>
    </source>
</reference>
<evidence type="ECO:0000313" key="2">
    <source>
        <dbReference type="Proteomes" id="UP000257109"/>
    </source>
</evidence>
<protein>
    <recommendedName>
        <fullName evidence="3">Integrase zinc-binding domain-containing protein</fullName>
    </recommendedName>
</protein>
<proteinExistence type="predicted"/>
<keyword evidence="2" id="KW-1185">Reference proteome</keyword>
<dbReference type="AlphaFoldDB" id="A0A371EBN7"/>
<evidence type="ECO:0008006" key="3">
    <source>
        <dbReference type="Google" id="ProtNLM"/>
    </source>
</evidence>
<name>A0A371EBN7_MUCPR</name>
<gene>
    <name evidence="1" type="ORF">CR513_58165</name>
</gene>
<dbReference type="Proteomes" id="UP000257109">
    <property type="component" value="Unassembled WGS sequence"/>
</dbReference>
<organism evidence="1 2">
    <name type="scientific">Mucuna pruriens</name>
    <name type="common">Velvet bean</name>
    <name type="synonym">Dolichos pruriens</name>
    <dbReference type="NCBI Taxonomy" id="157652"/>
    <lineage>
        <taxon>Eukaryota</taxon>
        <taxon>Viridiplantae</taxon>
        <taxon>Streptophyta</taxon>
        <taxon>Embryophyta</taxon>
        <taxon>Tracheophyta</taxon>
        <taxon>Spermatophyta</taxon>
        <taxon>Magnoliopsida</taxon>
        <taxon>eudicotyledons</taxon>
        <taxon>Gunneridae</taxon>
        <taxon>Pentapetalae</taxon>
        <taxon>rosids</taxon>
        <taxon>fabids</taxon>
        <taxon>Fabales</taxon>
        <taxon>Fabaceae</taxon>
        <taxon>Papilionoideae</taxon>
        <taxon>50 kb inversion clade</taxon>
        <taxon>NPAAA clade</taxon>
        <taxon>indigoferoid/millettioid clade</taxon>
        <taxon>Phaseoleae</taxon>
        <taxon>Mucuna</taxon>
    </lineage>
</organism>
<dbReference type="Gene3D" id="1.10.340.70">
    <property type="match status" value="1"/>
</dbReference>
<evidence type="ECO:0000313" key="1">
    <source>
        <dbReference type="EMBL" id="RDX63414.1"/>
    </source>
</evidence>
<dbReference type="EMBL" id="QJKJ01014920">
    <property type="protein sequence ID" value="RDX63414.1"/>
    <property type="molecule type" value="Genomic_DNA"/>
</dbReference>
<sequence>MEEAKYTMNEVHKKVCETHIGGRTLASKIARAGYYWPTLGRDCTEFVNATSANGLQIYTKHHLSRYTLSHDHGHSICRNPFSQVIEQVKFLVVVVNYFTKWVEAEPIATIFDRANQAILLEKDNLSFQPPYCHTTLYLDQTPIDKRLGRVSELLRGLRQRLEEAKGRWVEELSTNVVISIEIGELSPKTTFFRPIQNEEEMKVKFDLLQEVQEVAHIKEYSNKARATQQYNTREGPDQIIEEIGKGAYRLEHLDERKVPRPWNTTSLRIYYS</sequence>
<accession>A0A371EBN7</accession>
<feature type="non-terminal residue" evidence="1">
    <location>
        <position position="1"/>
    </location>
</feature>